<dbReference type="PANTHER" id="PTHR44757:SF2">
    <property type="entry name" value="BIOFILM ARCHITECTURE MAINTENANCE PROTEIN MBAA"/>
    <property type="match status" value="1"/>
</dbReference>
<dbReference type="InterPro" id="IPR001633">
    <property type="entry name" value="EAL_dom"/>
</dbReference>
<dbReference type="SUPFAM" id="SSF141868">
    <property type="entry name" value="EAL domain-like"/>
    <property type="match status" value="1"/>
</dbReference>
<evidence type="ECO:0000256" key="3">
    <source>
        <dbReference type="SAM" id="Phobius"/>
    </source>
</evidence>
<dbReference type="SMART" id="SM00267">
    <property type="entry name" value="GGDEF"/>
    <property type="match status" value="1"/>
</dbReference>
<evidence type="ECO:0000259" key="6">
    <source>
        <dbReference type="PROSITE" id="PS50887"/>
    </source>
</evidence>
<reference evidence="8" key="1">
    <citation type="submission" date="2017-06" db="EMBL/GenBank/DDBJ databases">
        <authorList>
            <person name="Varghese N."/>
            <person name="Submissions S."/>
        </authorList>
    </citation>
    <scope>NUCLEOTIDE SEQUENCE [LARGE SCALE GENOMIC DNA]</scope>
    <source>
        <strain evidence="8">DSM 46839</strain>
    </source>
</reference>
<dbReference type="Gene3D" id="3.30.70.270">
    <property type="match status" value="1"/>
</dbReference>
<dbReference type="InterPro" id="IPR029787">
    <property type="entry name" value="Nucleotide_cyclase"/>
</dbReference>
<dbReference type="EMBL" id="FZOO01000007">
    <property type="protein sequence ID" value="SNS75051.1"/>
    <property type="molecule type" value="Genomic_DNA"/>
</dbReference>
<dbReference type="NCBIfam" id="TIGR00254">
    <property type="entry name" value="GGDEF"/>
    <property type="match status" value="1"/>
</dbReference>
<dbReference type="SUPFAM" id="SSF55073">
    <property type="entry name" value="Nucleotide cyclase"/>
    <property type="match status" value="1"/>
</dbReference>
<dbReference type="Gene3D" id="3.20.20.450">
    <property type="entry name" value="EAL domain"/>
    <property type="match status" value="1"/>
</dbReference>
<sequence>MTTHAPHGETGSRNRRGLRLTSRVFWDMAIYMVGLGLVVGLVFPPFALLLGVPEAIAHRPSFRSACLLAGFLVGAMNYALCRGVVGGRMEVLGGHLRAATSSITSATETGDWSEAVFERITIDSNDQIGEAGRAFNSLLGAVEGRQELENRLRYQAYHDMLTGLPNRARFMDELAEADRLRQESGMQSAVLFLDVDNLKAVNDSLGHEGGDILIRMLGERMTGVVRDTDTVARLSGDEFAILLVGPGSPHQAERVALRIIDSLRAPVQINGHLARTGLSIGLATSEACAASGIDMLRAADLAMYRAKTGGKGRLEVFQPSHHTAMLQRDAVRAELSGALDAGQLQLHYQPIVDIPTQRVIGFEALLRWRHPERGLVSPLEFIPLAEENGLIVPIGRWVLQEAIRQAAEWQNRSPLGRLRMSVNVSVRQFQHPDLVHDVADALARSGLEPSLLTLEITESLFAQDIEATSRKIGLLKDLGVRLALDDFGTGYSSLSYLRRFPIDTLKIDKSFIDGVATSLEGHALVAAITQLGQNLHLEVVAEGLEDGDQLQALRALDCPLGQGYHFSRPLSAGDAVKLMLIGKKPAAAAGIPVPV</sequence>
<feature type="transmembrane region" description="Helical" evidence="3">
    <location>
        <begin position="28"/>
        <end position="50"/>
    </location>
</feature>
<dbReference type="Pfam" id="PF00563">
    <property type="entry name" value="EAL"/>
    <property type="match status" value="1"/>
</dbReference>
<feature type="domain" description="GGDEF" evidence="6">
    <location>
        <begin position="186"/>
        <end position="319"/>
    </location>
</feature>
<evidence type="ECO:0000259" key="4">
    <source>
        <dbReference type="PROSITE" id="PS50883"/>
    </source>
</evidence>
<keyword evidence="2 3" id="KW-1133">Transmembrane helix</keyword>
<dbReference type="GO" id="GO:0016020">
    <property type="term" value="C:membrane"/>
    <property type="evidence" value="ECO:0007669"/>
    <property type="project" value="InterPro"/>
</dbReference>
<dbReference type="PROSITE" id="PS50883">
    <property type="entry name" value="EAL"/>
    <property type="match status" value="1"/>
</dbReference>
<feature type="domain" description="HAMP" evidence="5">
    <location>
        <begin position="118"/>
        <end position="147"/>
    </location>
</feature>
<keyword evidence="8" id="KW-1185">Reference proteome</keyword>
<dbReference type="PANTHER" id="PTHR44757">
    <property type="entry name" value="DIGUANYLATE CYCLASE DGCP"/>
    <property type="match status" value="1"/>
</dbReference>
<dbReference type="CDD" id="cd01948">
    <property type="entry name" value="EAL"/>
    <property type="match status" value="1"/>
</dbReference>
<dbReference type="InterPro" id="IPR052155">
    <property type="entry name" value="Biofilm_reg_signaling"/>
</dbReference>
<feature type="domain" description="EAL" evidence="4">
    <location>
        <begin position="328"/>
        <end position="583"/>
    </location>
</feature>
<dbReference type="AlphaFoldDB" id="A0A239H1J6"/>
<organism evidence="7 8">
    <name type="scientific">Geodermatophilus pulveris</name>
    <dbReference type="NCBI Taxonomy" id="1564159"/>
    <lineage>
        <taxon>Bacteria</taxon>
        <taxon>Bacillati</taxon>
        <taxon>Actinomycetota</taxon>
        <taxon>Actinomycetes</taxon>
        <taxon>Geodermatophilales</taxon>
        <taxon>Geodermatophilaceae</taxon>
        <taxon>Geodermatophilus</taxon>
    </lineage>
</organism>
<accession>A0A239H1J6</accession>
<proteinExistence type="predicted"/>
<evidence type="ECO:0000259" key="5">
    <source>
        <dbReference type="PROSITE" id="PS50885"/>
    </source>
</evidence>
<dbReference type="InterPro" id="IPR035919">
    <property type="entry name" value="EAL_sf"/>
</dbReference>
<gene>
    <name evidence="7" type="ORF">SAMN06893096_107155</name>
</gene>
<dbReference type="PROSITE" id="PS50885">
    <property type="entry name" value="HAMP"/>
    <property type="match status" value="1"/>
</dbReference>
<dbReference type="Pfam" id="PF00990">
    <property type="entry name" value="GGDEF"/>
    <property type="match status" value="1"/>
</dbReference>
<protein>
    <submittedName>
        <fullName evidence="7">Diguanylate cyclase (GGDEF) domain-containing protein</fullName>
    </submittedName>
</protein>
<evidence type="ECO:0000313" key="8">
    <source>
        <dbReference type="Proteomes" id="UP000198373"/>
    </source>
</evidence>
<dbReference type="FunFam" id="3.20.20.450:FF:000001">
    <property type="entry name" value="Cyclic di-GMP phosphodiesterase yahA"/>
    <property type="match status" value="1"/>
</dbReference>
<feature type="transmembrane region" description="Helical" evidence="3">
    <location>
        <begin position="62"/>
        <end position="80"/>
    </location>
</feature>
<dbReference type="OrthoDB" id="23692at2"/>
<dbReference type="SMART" id="SM00052">
    <property type="entry name" value="EAL"/>
    <property type="match status" value="1"/>
</dbReference>
<keyword evidence="3" id="KW-0472">Membrane</keyword>
<name>A0A239H1J6_9ACTN</name>
<dbReference type="InterPro" id="IPR043128">
    <property type="entry name" value="Rev_trsase/Diguanyl_cyclase"/>
</dbReference>
<evidence type="ECO:0000256" key="2">
    <source>
        <dbReference type="ARBA" id="ARBA00022989"/>
    </source>
</evidence>
<evidence type="ECO:0000256" key="1">
    <source>
        <dbReference type="ARBA" id="ARBA00022692"/>
    </source>
</evidence>
<dbReference type="InterPro" id="IPR003660">
    <property type="entry name" value="HAMP_dom"/>
</dbReference>
<evidence type="ECO:0000313" key="7">
    <source>
        <dbReference type="EMBL" id="SNS75051.1"/>
    </source>
</evidence>
<dbReference type="GO" id="GO:0007165">
    <property type="term" value="P:signal transduction"/>
    <property type="evidence" value="ECO:0007669"/>
    <property type="project" value="InterPro"/>
</dbReference>
<dbReference type="Proteomes" id="UP000198373">
    <property type="component" value="Unassembled WGS sequence"/>
</dbReference>
<dbReference type="CDD" id="cd01949">
    <property type="entry name" value="GGDEF"/>
    <property type="match status" value="1"/>
</dbReference>
<dbReference type="InterPro" id="IPR000160">
    <property type="entry name" value="GGDEF_dom"/>
</dbReference>
<dbReference type="PROSITE" id="PS50887">
    <property type="entry name" value="GGDEF"/>
    <property type="match status" value="1"/>
</dbReference>
<keyword evidence="1 3" id="KW-0812">Transmembrane</keyword>